<dbReference type="GO" id="GO:0032259">
    <property type="term" value="P:methylation"/>
    <property type="evidence" value="ECO:0007669"/>
    <property type="project" value="UniProtKB-KW"/>
</dbReference>
<evidence type="ECO:0000313" key="3">
    <source>
        <dbReference type="EMBL" id="UYM07304.1"/>
    </source>
</evidence>
<dbReference type="InterPro" id="IPR029063">
    <property type="entry name" value="SAM-dependent_MTases_sf"/>
</dbReference>
<protein>
    <submittedName>
        <fullName evidence="3">Class I SAM-dependent methyltransferase</fullName>
    </submittedName>
</protein>
<dbReference type="Proteomes" id="UP001164390">
    <property type="component" value="Chromosome"/>
</dbReference>
<feature type="domain" description="Methyltransferase" evidence="2">
    <location>
        <begin position="38"/>
        <end position="117"/>
    </location>
</feature>
<sequence length="202" mass="21979">MNQEFWDARYGEHEAVWSGRPNGALTVEASGLRPGQALDVGCGEGGDALWLAAAGWRVTATDISRVALERAAERANGADIAWVHGDLAAEPPSPRTFDLVSALYFPLPKNNPEAARGLIDSVAAGGILLYVGHDLSGFDADDHDHDWDGPDPRDYFTPADVAELLDVEWEIEVNEARPRVDTPEVSAHFVNDLVLRARRVRS</sequence>
<dbReference type="Gene3D" id="3.40.50.150">
    <property type="entry name" value="Vaccinia Virus protein VP39"/>
    <property type="match status" value="1"/>
</dbReference>
<proteinExistence type="predicted"/>
<evidence type="ECO:0000259" key="2">
    <source>
        <dbReference type="Pfam" id="PF13649"/>
    </source>
</evidence>
<dbReference type="KEGG" id="sgrg:L0C25_09575"/>
<keyword evidence="3" id="KW-0489">Methyltransferase</keyword>
<dbReference type="CDD" id="cd02440">
    <property type="entry name" value="AdoMet_MTases"/>
    <property type="match status" value="1"/>
</dbReference>
<evidence type="ECO:0000313" key="4">
    <source>
        <dbReference type="Proteomes" id="UP001164390"/>
    </source>
</evidence>
<dbReference type="RefSeq" id="WP_271636268.1">
    <property type="nucleotide sequence ID" value="NZ_CP094970.1"/>
</dbReference>
<evidence type="ECO:0000256" key="1">
    <source>
        <dbReference type="ARBA" id="ARBA00022679"/>
    </source>
</evidence>
<organism evidence="3 4">
    <name type="scientific">Solicola gregarius</name>
    <dbReference type="NCBI Taxonomy" id="2908642"/>
    <lineage>
        <taxon>Bacteria</taxon>
        <taxon>Bacillati</taxon>
        <taxon>Actinomycetota</taxon>
        <taxon>Actinomycetes</taxon>
        <taxon>Propionibacteriales</taxon>
        <taxon>Nocardioidaceae</taxon>
        <taxon>Solicola</taxon>
    </lineage>
</organism>
<name>A0AA46YN71_9ACTN</name>
<dbReference type="AlphaFoldDB" id="A0AA46YN71"/>
<dbReference type="SUPFAM" id="SSF53335">
    <property type="entry name" value="S-adenosyl-L-methionine-dependent methyltransferases"/>
    <property type="match status" value="1"/>
</dbReference>
<dbReference type="PANTHER" id="PTHR43861:SF3">
    <property type="entry name" value="PUTATIVE (AFU_ORTHOLOGUE AFUA_2G14390)-RELATED"/>
    <property type="match status" value="1"/>
</dbReference>
<dbReference type="PANTHER" id="PTHR43861">
    <property type="entry name" value="TRANS-ACONITATE 2-METHYLTRANSFERASE-RELATED"/>
    <property type="match status" value="1"/>
</dbReference>
<reference evidence="3" key="1">
    <citation type="submission" date="2022-01" db="EMBL/GenBank/DDBJ databases">
        <title>Nocardioidaceae gen. sp. A5X3R13.</title>
        <authorList>
            <person name="Lopez Marin M.A."/>
            <person name="Uhlik O."/>
        </authorList>
    </citation>
    <scope>NUCLEOTIDE SEQUENCE</scope>
    <source>
        <strain evidence="3">A5X3R13</strain>
    </source>
</reference>
<keyword evidence="1" id="KW-0808">Transferase</keyword>
<keyword evidence="4" id="KW-1185">Reference proteome</keyword>
<gene>
    <name evidence="3" type="ORF">L0C25_09575</name>
</gene>
<dbReference type="GO" id="GO:0008168">
    <property type="term" value="F:methyltransferase activity"/>
    <property type="evidence" value="ECO:0007669"/>
    <property type="project" value="UniProtKB-KW"/>
</dbReference>
<dbReference type="InterPro" id="IPR041698">
    <property type="entry name" value="Methyltransf_25"/>
</dbReference>
<accession>A0AA46YN71</accession>
<dbReference type="Pfam" id="PF13649">
    <property type="entry name" value="Methyltransf_25"/>
    <property type="match status" value="1"/>
</dbReference>
<dbReference type="EMBL" id="CP094970">
    <property type="protein sequence ID" value="UYM07304.1"/>
    <property type="molecule type" value="Genomic_DNA"/>
</dbReference>